<dbReference type="NCBIfam" id="NF002497">
    <property type="entry name" value="PRK01827.1-3"/>
    <property type="match status" value="1"/>
</dbReference>
<feature type="binding site" description="in other chain" evidence="4">
    <location>
        <begin position="220"/>
        <end position="222"/>
    </location>
    <ligand>
        <name>dUMP</name>
        <dbReference type="ChEBI" id="CHEBI:246422"/>
        <note>ligand shared between dimeric partners</note>
    </ligand>
</feature>
<comment type="subunit">
    <text evidence="4">Homodimer.</text>
</comment>
<dbReference type="RefSeq" id="WP_425579860.1">
    <property type="nucleotide sequence ID" value="NZ_BAAAMN010000017.1"/>
</dbReference>
<dbReference type="PANTHER" id="PTHR11548:SF1">
    <property type="entry name" value="THYMIDYLATE SYNTHASE 1"/>
    <property type="match status" value="1"/>
</dbReference>
<reference evidence="6 7" key="1">
    <citation type="journal article" date="2019" name="Int. J. Syst. Evol. Microbiol.">
        <title>The Global Catalogue of Microorganisms (GCM) 10K type strain sequencing project: providing services to taxonomists for standard genome sequencing and annotation.</title>
        <authorList>
            <consortium name="The Broad Institute Genomics Platform"/>
            <consortium name="The Broad Institute Genome Sequencing Center for Infectious Disease"/>
            <person name="Wu L."/>
            <person name="Ma J."/>
        </authorList>
    </citation>
    <scope>NUCLEOTIDE SEQUENCE [LARGE SCALE GENOMIC DNA]</scope>
    <source>
        <strain evidence="6 7">JCM 13595</strain>
    </source>
</reference>
<dbReference type="SUPFAM" id="SSF55831">
    <property type="entry name" value="Thymidylate synthase/dCMP hydroxymethylase"/>
    <property type="match status" value="1"/>
</dbReference>
<feature type="active site" description="Nucleophile" evidence="4">
    <location>
        <position position="154"/>
    </location>
</feature>
<feature type="binding site" evidence="4">
    <location>
        <position position="276"/>
    </location>
    <ligand>
        <name>(6R)-5,10-methylene-5,6,7,8-tetrahydrofolate</name>
        <dbReference type="ChEBI" id="CHEBI:15636"/>
    </ligand>
</feature>
<feature type="binding site" evidence="4">
    <location>
        <position position="182"/>
    </location>
    <ligand>
        <name>(6R)-5,10-methylene-5,6,7,8-tetrahydrofolate</name>
        <dbReference type="ChEBI" id="CHEBI:15636"/>
    </ligand>
</feature>
<keyword evidence="2 4" id="KW-0489">Methyltransferase</keyword>
<name>A0ABN2UB83_9MICC</name>
<evidence type="ECO:0000259" key="5">
    <source>
        <dbReference type="Pfam" id="PF00303"/>
    </source>
</evidence>
<dbReference type="HAMAP" id="MF_00008">
    <property type="entry name" value="Thymidy_synth_bact"/>
    <property type="match status" value="1"/>
</dbReference>
<comment type="pathway">
    <text evidence="4">Pyrimidine metabolism; dTTP biosynthesis.</text>
</comment>
<accession>A0ABN2UB83</accession>
<keyword evidence="4" id="KW-0963">Cytoplasm</keyword>
<keyword evidence="7" id="KW-1185">Reference proteome</keyword>
<comment type="caution">
    <text evidence="6">The sequence shown here is derived from an EMBL/GenBank/DDBJ whole genome shotgun (WGS) entry which is preliminary data.</text>
</comment>
<dbReference type="EMBL" id="BAAAMN010000017">
    <property type="protein sequence ID" value="GAA2032830.1"/>
    <property type="molecule type" value="Genomic_DNA"/>
</dbReference>
<comment type="catalytic activity">
    <reaction evidence="4">
        <text>dUMP + (6R)-5,10-methylene-5,6,7,8-tetrahydrofolate = 7,8-dihydrofolate + dTMP</text>
        <dbReference type="Rhea" id="RHEA:12104"/>
        <dbReference type="ChEBI" id="CHEBI:15636"/>
        <dbReference type="ChEBI" id="CHEBI:57451"/>
        <dbReference type="ChEBI" id="CHEBI:63528"/>
        <dbReference type="ChEBI" id="CHEBI:246422"/>
        <dbReference type="EC" id="2.1.1.45"/>
    </reaction>
</comment>
<feature type="binding site" description="in other chain" evidence="4">
    <location>
        <begin position="179"/>
        <end position="182"/>
    </location>
    <ligand>
        <name>dUMP</name>
        <dbReference type="ChEBI" id="CHEBI:246422"/>
        <note>ligand shared between dimeric partners</note>
    </ligand>
</feature>
<evidence type="ECO:0000256" key="4">
    <source>
        <dbReference type="HAMAP-Rule" id="MF_00008"/>
    </source>
</evidence>
<evidence type="ECO:0000256" key="2">
    <source>
        <dbReference type="ARBA" id="ARBA00022603"/>
    </source>
</evidence>
<protein>
    <recommendedName>
        <fullName evidence="1 4">Thymidylate synthase</fullName>
        <shortName evidence="4">TS</shortName>
        <shortName evidence="4">TSase</shortName>
        <ecNumber evidence="1 4">2.1.1.45</ecNumber>
    </recommendedName>
</protein>
<feature type="binding site" description="in other chain" evidence="4">
    <location>
        <position position="190"/>
    </location>
    <ligand>
        <name>dUMP</name>
        <dbReference type="ChEBI" id="CHEBI:246422"/>
        <note>ligand shared between dimeric partners</note>
    </ligand>
</feature>
<evidence type="ECO:0000313" key="6">
    <source>
        <dbReference type="EMBL" id="GAA2032830.1"/>
    </source>
</evidence>
<dbReference type="NCBIfam" id="TIGR03284">
    <property type="entry name" value="thym_sym"/>
    <property type="match status" value="2"/>
</dbReference>
<sequence length="277" mass="31816">MYNNTTGIDTPYEDLLADVLENGVLTGDRTGTGTYSVFGRQMRFDLAESFPLITTKRVHFKSAALELIWFLNGDSNVQWLQERGVRIWNEWANEDGELGPVYGVQWRSWPTPNGESIDQISQVMESLAQHPASRRHLVSAWNPGQLDEMALPACHAMFQFHVQPEENGPGKLSCQLYQRSADMFLGVPFNIAEYALLTRMMAQQLGYNLGEFVWTGGDVHIYANHVEQVREQLSRQPYPYPQLRFNRTPEDLFSYEWEDFEVVEYQHHPTIKAPVAV</sequence>
<feature type="domain" description="Thymidylate synthase/dCMP hydroxymethylase" evidence="5">
    <location>
        <begin position="11"/>
        <end position="277"/>
    </location>
</feature>
<dbReference type="PRINTS" id="PR00108">
    <property type="entry name" value="THYMDSNTHASE"/>
</dbReference>
<dbReference type="Gene3D" id="3.30.572.10">
    <property type="entry name" value="Thymidylate synthase/dCMP hydroxymethylase domain"/>
    <property type="match status" value="1"/>
</dbReference>
<keyword evidence="4" id="KW-0545">Nucleotide biosynthesis</keyword>
<evidence type="ECO:0000256" key="1">
    <source>
        <dbReference type="ARBA" id="ARBA00011947"/>
    </source>
</evidence>
<organism evidence="6 7">
    <name type="scientific">Yaniella flava</name>
    <dbReference type="NCBI Taxonomy" id="287930"/>
    <lineage>
        <taxon>Bacteria</taxon>
        <taxon>Bacillati</taxon>
        <taxon>Actinomycetota</taxon>
        <taxon>Actinomycetes</taxon>
        <taxon>Micrococcales</taxon>
        <taxon>Micrococcaceae</taxon>
        <taxon>Yaniella</taxon>
    </lineage>
</organism>
<dbReference type="InterPro" id="IPR045097">
    <property type="entry name" value="Thymidate_synth/dCMP_Mease"/>
</dbReference>
<dbReference type="InterPro" id="IPR023451">
    <property type="entry name" value="Thymidate_synth/dCMP_Mease_dom"/>
</dbReference>
<dbReference type="InterPro" id="IPR000398">
    <property type="entry name" value="Thymidylate_synthase"/>
</dbReference>
<dbReference type="Pfam" id="PF00303">
    <property type="entry name" value="Thymidylat_synt"/>
    <property type="match status" value="1"/>
</dbReference>
<comment type="function">
    <text evidence="4">Catalyzes the reductive methylation of 2'-deoxyuridine-5'-monophosphate (dUMP) to 2'-deoxythymidine-5'-monophosphate (dTMP) while utilizing 5,10-methylenetetrahydrofolate (mTHF) as the methyl donor and reductant in the reaction, yielding dihydrofolate (DHF) as a by-product. This enzymatic reaction provides an intracellular de novo source of dTMP, an essential precursor for DNA biosynthesis.</text>
</comment>
<feature type="binding site" description="in other chain" evidence="4">
    <location>
        <position position="29"/>
    </location>
    <ligand>
        <name>dUMP</name>
        <dbReference type="ChEBI" id="CHEBI:246422"/>
        <note>ligand shared between dimeric partners</note>
    </ligand>
</feature>
<feature type="binding site" evidence="4">
    <location>
        <position position="59"/>
    </location>
    <ligand>
        <name>(6R)-5,10-methylene-5,6,7,8-tetrahydrofolate</name>
        <dbReference type="ChEBI" id="CHEBI:15636"/>
    </ligand>
</feature>
<comment type="similarity">
    <text evidence="4">Belongs to the thymidylate synthase family. Bacterial-type ThyA subfamily.</text>
</comment>
<dbReference type="Proteomes" id="UP001501461">
    <property type="component" value="Unassembled WGS sequence"/>
</dbReference>
<keyword evidence="3 4" id="KW-0808">Transferase</keyword>
<gene>
    <name evidence="4" type="primary">thyA</name>
    <name evidence="6" type="ORF">GCM10009720_11540</name>
</gene>
<dbReference type="PANTHER" id="PTHR11548">
    <property type="entry name" value="THYMIDYLATE SYNTHASE 1"/>
    <property type="match status" value="1"/>
</dbReference>
<dbReference type="EC" id="2.1.1.45" evidence="1 4"/>
<proteinExistence type="inferred from homology"/>
<feature type="binding site" evidence="4">
    <location>
        <begin position="134"/>
        <end position="135"/>
    </location>
    <ligand>
        <name>dUMP</name>
        <dbReference type="ChEBI" id="CHEBI:246422"/>
        <note>ligand shared between dimeric partners</note>
    </ligand>
</feature>
<evidence type="ECO:0000256" key="3">
    <source>
        <dbReference type="ARBA" id="ARBA00022679"/>
    </source>
</evidence>
<dbReference type="InterPro" id="IPR036926">
    <property type="entry name" value="Thymidate_synth/dCMP_Mease_sf"/>
</dbReference>
<comment type="subcellular location">
    <subcellularLocation>
        <location evidence="4">Cytoplasm</location>
    </subcellularLocation>
</comment>
<dbReference type="CDD" id="cd00351">
    <property type="entry name" value="TS_Pyrimidine_HMase"/>
    <property type="match status" value="1"/>
</dbReference>
<evidence type="ECO:0000313" key="7">
    <source>
        <dbReference type="Proteomes" id="UP001501461"/>
    </source>
</evidence>